<protein>
    <submittedName>
        <fullName evidence="3">GNAT family N-acetyltransferase</fullName>
        <ecNumber evidence="3">2.3.1.-</ecNumber>
    </submittedName>
</protein>
<dbReference type="InterPro" id="IPR016181">
    <property type="entry name" value="Acyl_CoA_acyltransferase"/>
</dbReference>
<dbReference type="SUPFAM" id="SSF55729">
    <property type="entry name" value="Acyl-CoA N-acyltransferases (Nat)"/>
    <property type="match status" value="1"/>
</dbReference>
<dbReference type="GO" id="GO:0016747">
    <property type="term" value="F:acyltransferase activity, transferring groups other than amino-acyl groups"/>
    <property type="evidence" value="ECO:0007669"/>
    <property type="project" value="InterPro"/>
</dbReference>
<dbReference type="Gene3D" id="3.40.630.30">
    <property type="match status" value="1"/>
</dbReference>
<reference evidence="3" key="1">
    <citation type="journal article" date="2023" name="PeerJ">
        <title>Selection and evaluation of lactic acid bacteria from chicken feces in Thailand as potential probiotics.</title>
        <authorList>
            <person name="Khurajog B."/>
            <person name="Disastra Y."/>
            <person name="Lawwyne L.D."/>
            <person name="Sirichokchatchawan W."/>
            <person name="Niyomtham W."/>
            <person name="Yindee J."/>
            <person name="Hampson D.J."/>
            <person name="Prapasarakul N."/>
        </authorList>
    </citation>
    <scope>NUCLEOTIDE SEQUENCE</scope>
    <source>
        <strain evidence="3">BF14</strain>
        <strain evidence="2">BF9</strain>
    </source>
</reference>
<feature type="domain" description="N-acetyltransferase" evidence="1">
    <location>
        <begin position="4"/>
        <end position="143"/>
    </location>
</feature>
<dbReference type="Pfam" id="PF13673">
    <property type="entry name" value="Acetyltransf_10"/>
    <property type="match status" value="1"/>
</dbReference>
<dbReference type="EMBL" id="JAWJAX010000006">
    <property type="protein sequence ID" value="MDV2911381.1"/>
    <property type="molecule type" value="Genomic_DNA"/>
</dbReference>
<evidence type="ECO:0000313" key="3">
    <source>
        <dbReference type="EMBL" id="MDV2911381.1"/>
    </source>
</evidence>
<dbReference type="InterPro" id="IPR000182">
    <property type="entry name" value="GNAT_dom"/>
</dbReference>
<dbReference type="EMBL" id="JAWJAV010000003">
    <property type="protein sequence ID" value="MDV2621234.1"/>
    <property type="molecule type" value="Genomic_DNA"/>
</dbReference>
<sequence>MEAKMVKGATGPIYMDALALRRQVFVEEQGIDPALEFGADEDFYTYFVGYEDDTPVVTARTRRTEPNTWTVQRVATAKESRRHGLAQELFEYIETQGRQAGIEKIRLHAQATAEPFYFALNYERTGGPEMEAGLLHYWMEKKL</sequence>
<keyword evidence="3" id="KW-0808">Transferase</keyword>
<organism evidence="3 4">
    <name type="scientific">Pediococcus acidilactici</name>
    <dbReference type="NCBI Taxonomy" id="1254"/>
    <lineage>
        <taxon>Bacteria</taxon>
        <taxon>Bacillati</taxon>
        <taxon>Bacillota</taxon>
        <taxon>Bacilli</taxon>
        <taxon>Lactobacillales</taxon>
        <taxon>Lactobacillaceae</taxon>
        <taxon>Pediococcus</taxon>
        <taxon>Pediococcus acidilactici group</taxon>
    </lineage>
</organism>
<dbReference type="KEGG" id="paci:A4V11_08635"/>
<evidence type="ECO:0000259" key="1">
    <source>
        <dbReference type="PROSITE" id="PS51186"/>
    </source>
</evidence>
<dbReference type="Proteomes" id="UP001280415">
    <property type="component" value="Unassembled WGS sequence"/>
</dbReference>
<comment type="caution">
    <text evidence="3">The sequence shown here is derived from an EMBL/GenBank/DDBJ whole genome shotgun (WGS) entry which is preliminary data.</text>
</comment>
<dbReference type="CDD" id="cd04301">
    <property type="entry name" value="NAT_SF"/>
    <property type="match status" value="1"/>
</dbReference>
<dbReference type="Proteomes" id="UP001280897">
    <property type="component" value="Unassembled WGS sequence"/>
</dbReference>
<gene>
    <name evidence="2" type="ORF">R0G89_05755</name>
    <name evidence="3" type="ORF">R0H03_05850</name>
</gene>
<name>A0AAN5YC75_PEDAC</name>
<dbReference type="RefSeq" id="WP_002831068.1">
    <property type="nucleotide sequence ID" value="NZ_BMWN01000004.1"/>
</dbReference>
<proteinExistence type="predicted"/>
<keyword evidence="3" id="KW-0012">Acyltransferase</keyword>
<evidence type="ECO:0000313" key="4">
    <source>
        <dbReference type="Proteomes" id="UP001280415"/>
    </source>
</evidence>
<dbReference type="PROSITE" id="PS51186">
    <property type="entry name" value="GNAT"/>
    <property type="match status" value="1"/>
</dbReference>
<accession>A0AAN5YC75</accession>
<dbReference type="AlphaFoldDB" id="A0AAN5YC75"/>
<evidence type="ECO:0000313" key="2">
    <source>
        <dbReference type="EMBL" id="MDV2621234.1"/>
    </source>
</evidence>
<dbReference type="GeneID" id="57365216"/>
<reference evidence="3" key="2">
    <citation type="submission" date="2023-10" db="EMBL/GenBank/DDBJ databases">
        <authorList>
            <person name="Khurajog B."/>
        </authorList>
    </citation>
    <scope>NUCLEOTIDE SEQUENCE</scope>
    <source>
        <strain evidence="3">BF14</strain>
        <strain evidence="2">BF9</strain>
    </source>
</reference>
<dbReference type="EC" id="2.3.1.-" evidence="3"/>